<gene>
    <name evidence="1" type="ORF">A0J61_07996</name>
</gene>
<comment type="caution">
    <text evidence="1">The sequence shown here is derived from an EMBL/GenBank/DDBJ whole genome shotgun (WGS) entry which is preliminary data.</text>
</comment>
<proteinExistence type="predicted"/>
<reference evidence="1 2" key="1">
    <citation type="submission" date="2016-03" db="EMBL/GenBank/DDBJ databases">
        <title>Choanephora cucurbitarum.</title>
        <authorList>
            <person name="Min B."/>
            <person name="Park H."/>
            <person name="Park J.-H."/>
            <person name="Shin H.-D."/>
            <person name="Choi I.-G."/>
        </authorList>
    </citation>
    <scope>NUCLEOTIDE SEQUENCE [LARGE SCALE GENOMIC DNA]</scope>
    <source>
        <strain evidence="1 2">KUS-F28377</strain>
    </source>
</reference>
<evidence type="ECO:0000313" key="1">
    <source>
        <dbReference type="EMBL" id="OBZ83958.1"/>
    </source>
</evidence>
<accession>A0A1C7N4J8</accession>
<dbReference type="OrthoDB" id="3039677at2759"/>
<protein>
    <submittedName>
        <fullName evidence="1">Uncharacterized protein</fullName>
    </submittedName>
</protein>
<dbReference type="EMBL" id="LUGH01000578">
    <property type="protein sequence ID" value="OBZ83958.1"/>
    <property type="molecule type" value="Genomic_DNA"/>
</dbReference>
<dbReference type="AlphaFoldDB" id="A0A1C7N4J8"/>
<dbReference type="InParanoid" id="A0A1C7N4J8"/>
<name>A0A1C7N4J8_9FUNG</name>
<sequence length="150" mass="16328">MILIGVIPGPSEPPTTAINHYLEPLVKEMLELVQGVDLQVTLMDGTVVYNKVRAAITLISCDLPATKKLIGSLSFNSHHACHMCDLVFPSLPGGVSKHNYCDWNCDSWPRKDPAVPRQASEQWIRATTKAARSNITAATGSRNGCSRQVS</sequence>
<organism evidence="1 2">
    <name type="scientific">Choanephora cucurbitarum</name>
    <dbReference type="NCBI Taxonomy" id="101091"/>
    <lineage>
        <taxon>Eukaryota</taxon>
        <taxon>Fungi</taxon>
        <taxon>Fungi incertae sedis</taxon>
        <taxon>Mucoromycota</taxon>
        <taxon>Mucoromycotina</taxon>
        <taxon>Mucoromycetes</taxon>
        <taxon>Mucorales</taxon>
        <taxon>Mucorineae</taxon>
        <taxon>Choanephoraceae</taxon>
        <taxon>Choanephoroideae</taxon>
        <taxon>Choanephora</taxon>
    </lineage>
</organism>
<dbReference type="STRING" id="101091.A0A1C7N4J8"/>
<keyword evidence="2" id="KW-1185">Reference proteome</keyword>
<dbReference type="Proteomes" id="UP000093000">
    <property type="component" value="Unassembled WGS sequence"/>
</dbReference>
<evidence type="ECO:0000313" key="2">
    <source>
        <dbReference type="Proteomes" id="UP000093000"/>
    </source>
</evidence>